<protein>
    <recommendedName>
        <fullName evidence="1">DUF6966 domain-containing protein</fullName>
    </recommendedName>
</protein>
<feature type="domain" description="DUF6966" evidence="1">
    <location>
        <begin position="23"/>
        <end position="67"/>
    </location>
</feature>
<organism evidence="2 3">
    <name type="scientific">Pseudoalteromonas lipolytica</name>
    <dbReference type="NCBI Taxonomy" id="570156"/>
    <lineage>
        <taxon>Bacteria</taxon>
        <taxon>Pseudomonadati</taxon>
        <taxon>Pseudomonadota</taxon>
        <taxon>Gammaproteobacteria</taxon>
        <taxon>Alteromonadales</taxon>
        <taxon>Pseudoalteromonadaceae</taxon>
        <taxon>Pseudoalteromonas</taxon>
    </lineage>
</organism>
<accession>A0ABU8SV87</accession>
<keyword evidence="3" id="KW-1185">Reference proteome</keyword>
<dbReference type="EMBL" id="JAQPZS010000009">
    <property type="protein sequence ID" value="MEJ6496546.1"/>
    <property type="molecule type" value="Genomic_DNA"/>
</dbReference>
<dbReference type="Pfam" id="PF22294">
    <property type="entry name" value="DUF6966"/>
    <property type="match status" value="1"/>
</dbReference>
<evidence type="ECO:0000313" key="3">
    <source>
        <dbReference type="Proteomes" id="UP001377972"/>
    </source>
</evidence>
<proteinExistence type="predicted"/>
<dbReference type="Proteomes" id="UP001377972">
    <property type="component" value="Unassembled WGS sequence"/>
</dbReference>
<name>A0ABU8SV87_9GAMM</name>
<sequence>MKSNYADYQDNLENLIKLLRVYNEEHWANYFQKSLELLYVGKPQKSIYHSLAAFGGMGSVTDSLTFTGANNQEVKLGFKLTACLFNECKLKRSFLKRIIE</sequence>
<comment type="caution">
    <text evidence="2">The sequence shown here is derived from an EMBL/GenBank/DDBJ whole genome shotgun (WGS) entry which is preliminary data.</text>
</comment>
<evidence type="ECO:0000259" key="1">
    <source>
        <dbReference type="Pfam" id="PF22294"/>
    </source>
</evidence>
<dbReference type="RefSeq" id="WP_251601468.1">
    <property type="nucleotide sequence ID" value="NZ_JAQPZS010000009.1"/>
</dbReference>
<dbReference type="InterPro" id="IPR054239">
    <property type="entry name" value="DUF6966"/>
</dbReference>
<evidence type="ECO:0000313" key="2">
    <source>
        <dbReference type="EMBL" id="MEJ6496546.1"/>
    </source>
</evidence>
<gene>
    <name evidence="2" type="ORF">PQI24_10910</name>
</gene>
<reference evidence="2 3" key="1">
    <citation type="submission" date="2023-01" db="EMBL/GenBank/DDBJ databases">
        <title>Trichodesmium-associated heterotrophic epibiont bacteria.</title>
        <authorList>
            <person name="Cleveland C.S."/>
            <person name="Webb E.A."/>
        </authorList>
    </citation>
    <scope>NUCLEOTIDE SEQUENCE [LARGE SCALE GENOMIC DNA]</scope>
    <source>
        <strain evidence="2 3">USCH2</strain>
    </source>
</reference>